<dbReference type="Proteomes" id="UP001620626">
    <property type="component" value="Unassembled WGS sequence"/>
</dbReference>
<keyword evidence="2" id="KW-1185">Reference proteome</keyword>
<organism evidence="1 2">
    <name type="scientific">Heterodera trifolii</name>
    <dbReference type="NCBI Taxonomy" id="157864"/>
    <lineage>
        <taxon>Eukaryota</taxon>
        <taxon>Metazoa</taxon>
        <taxon>Ecdysozoa</taxon>
        <taxon>Nematoda</taxon>
        <taxon>Chromadorea</taxon>
        <taxon>Rhabditida</taxon>
        <taxon>Tylenchina</taxon>
        <taxon>Tylenchomorpha</taxon>
        <taxon>Tylenchoidea</taxon>
        <taxon>Heteroderidae</taxon>
        <taxon>Heteroderinae</taxon>
        <taxon>Heterodera</taxon>
    </lineage>
</organism>
<gene>
    <name evidence="1" type="ORF">niasHT_026302</name>
</gene>
<dbReference type="EMBL" id="JBICBT010000896">
    <property type="protein sequence ID" value="KAL3094536.1"/>
    <property type="molecule type" value="Genomic_DNA"/>
</dbReference>
<protein>
    <submittedName>
        <fullName evidence="1">Uncharacterized protein</fullName>
    </submittedName>
</protein>
<sequence length="94" mass="10812">MESSELCVTKIHYTREFMKCPFFALRVLHEDNAYVCQHFIAVIFARACGLLKPERVEKTEVMRAILSVVSKPNEVDPGFKREEEEHINSAKVAV</sequence>
<reference evidence="1 2" key="1">
    <citation type="submission" date="2024-10" db="EMBL/GenBank/DDBJ databases">
        <authorList>
            <person name="Kim D."/>
        </authorList>
    </citation>
    <scope>NUCLEOTIDE SEQUENCE [LARGE SCALE GENOMIC DNA]</scope>
    <source>
        <strain evidence="1">BH-2024</strain>
    </source>
</reference>
<accession>A0ABD2JV62</accession>
<evidence type="ECO:0000313" key="2">
    <source>
        <dbReference type="Proteomes" id="UP001620626"/>
    </source>
</evidence>
<comment type="caution">
    <text evidence="1">The sequence shown here is derived from an EMBL/GenBank/DDBJ whole genome shotgun (WGS) entry which is preliminary data.</text>
</comment>
<evidence type="ECO:0000313" key="1">
    <source>
        <dbReference type="EMBL" id="KAL3094536.1"/>
    </source>
</evidence>
<name>A0ABD2JV62_9BILA</name>
<dbReference type="AlphaFoldDB" id="A0ABD2JV62"/>
<proteinExistence type="predicted"/>